<dbReference type="AlphaFoldDB" id="A0A9X4QLB3"/>
<accession>A0A9X4QLB3</accession>
<keyword evidence="1" id="KW-0175">Coiled coil</keyword>
<reference evidence="2 3" key="1">
    <citation type="submission" date="2022-10" db="EMBL/GenBank/DDBJ databases">
        <title>Comparative genomic analysis of Cohnella hashimotonis sp. nov., isolated from the International Space Station.</title>
        <authorList>
            <person name="Simpson A."/>
            <person name="Venkateswaran K."/>
        </authorList>
    </citation>
    <scope>NUCLEOTIDE SEQUENCE [LARGE SCALE GENOMIC DNA]</scope>
    <source>
        <strain evidence="2 3">DSM 18997</strain>
    </source>
</reference>
<organism evidence="2 3">
    <name type="scientific">Cohnella ginsengisoli</name>
    <dbReference type="NCBI Taxonomy" id="425004"/>
    <lineage>
        <taxon>Bacteria</taxon>
        <taxon>Bacillati</taxon>
        <taxon>Bacillota</taxon>
        <taxon>Bacilli</taxon>
        <taxon>Bacillales</taxon>
        <taxon>Paenibacillaceae</taxon>
        <taxon>Cohnella</taxon>
    </lineage>
</organism>
<dbReference type="Proteomes" id="UP001153387">
    <property type="component" value="Unassembled WGS sequence"/>
</dbReference>
<gene>
    <name evidence="2" type="ORF">OMP38_03035</name>
</gene>
<protein>
    <submittedName>
        <fullName evidence="2">Uncharacterized protein</fullName>
    </submittedName>
</protein>
<dbReference type="RefSeq" id="WP_277563824.1">
    <property type="nucleotide sequence ID" value="NZ_JAPDHZ010000002.1"/>
</dbReference>
<proteinExistence type="predicted"/>
<feature type="coiled-coil region" evidence="1">
    <location>
        <begin position="7"/>
        <end position="41"/>
    </location>
</feature>
<keyword evidence="3" id="KW-1185">Reference proteome</keyword>
<evidence type="ECO:0000256" key="1">
    <source>
        <dbReference type="SAM" id="Coils"/>
    </source>
</evidence>
<comment type="caution">
    <text evidence="2">The sequence shown here is derived from an EMBL/GenBank/DDBJ whole genome shotgun (WGS) entry which is preliminary data.</text>
</comment>
<evidence type="ECO:0000313" key="3">
    <source>
        <dbReference type="Proteomes" id="UP001153387"/>
    </source>
</evidence>
<sequence length="209" mass="23970">MDHEKKIEMLQFMLEEKIQEKNVLRNQMENLQGELKQVDMAITTFQGELEKLSGNKLEIQQPIIKGSEIGEAAIEALERLGGSAHYSEVKQEIEKMYTISGLNDKSRSDSVWTYLNKRDDVTKLGRGAFKLNTTASAAEKKDVCRKYGLAPVEDTHWDMGVLHQAHENLSPEDLKKFLDEMSRLSGKDWIDYYRKILTGAKKDTENINF</sequence>
<evidence type="ECO:0000313" key="2">
    <source>
        <dbReference type="EMBL" id="MDG0789937.1"/>
    </source>
</evidence>
<dbReference type="EMBL" id="JAPDHZ010000002">
    <property type="protein sequence ID" value="MDG0789937.1"/>
    <property type="molecule type" value="Genomic_DNA"/>
</dbReference>
<name>A0A9X4QLB3_9BACL</name>